<name>A0A227J6H6_VIBPH</name>
<gene>
    <name evidence="8" type="ORF">CA163_21855</name>
</gene>
<evidence type="ECO:0000259" key="7">
    <source>
        <dbReference type="PROSITE" id="PS51910"/>
    </source>
</evidence>
<dbReference type="Pfam" id="PF00704">
    <property type="entry name" value="Glyco_hydro_18"/>
    <property type="match status" value="1"/>
</dbReference>
<keyword evidence="3 5" id="KW-0378">Hydrolase</keyword>
<dbReference type="InterPro" id="IPR001223">
    <property type="entry name" value="Glyco_hydro18_cat"/>
</dbReference>
<dbReference type="GO" id="GO:0008843">
    <property type="term" value="F:endochitinase activity"/>
    <property type="evidence" value="ECO:0007669"/>
    <property type="project" value="UniProtKB-EC"/>
</dbReference>
<dbReference type="InterPro" id="IPR050314">
    <property type="entry name" value="Glycosyl_Hydrlase_18"/>
</dbReference>
<feature type="non-terminal residue" evidence="8">
    <location>
        <position position="126"/>
    </location>
</feature>
<reference evidence="8 9" key="1">
    <citation type="journal article" date="2017" name="Appl. Environ. Microbiol.">
        <title>Parallel evolution of two clades of a major Atlantic endemic Vibrio parahaemolyticus pathogen lineage by independent acquisition of related pathogenicity islands.</title>
        <authorList>
            <person name="Xu F."/>
            <person name="Gonzalez-Escalona N."/>
            <person name="Drees K.P."/>
            <person name="Sebra R.P."/>
            <person name="Cooper V.S."/>
            <person name="Jones S.H."/>
            <person name="Whistler C.A."/>
        </authorList>
    </citation>
    <scope>NUCLEOTIDE SEQUENCE [LARGE SCALE GENOMIC DNA]</scope>
    <source>
        <strain evidence="8 9">MAVP-3</strain>
    </source>
</reference>
<sequence>QNLVAKQCEGKDPYTAIIVDTEAALEKNFGAVSVNVPYKGHFAQLAEMKKQHPDLKILPSFGGWTMSEPFHAMAKNKQAMDQFSKSAVELIAQYDFFDGIDLDWEYPGGGGLTTSPWNPDTKLSDE</sequence>
<comment type="catalytic activity">
    <reaction evidence="1">
        <text>Random endo-hydrolysis of N-acetyl-beta-D-glucosaminide (1-&gt;4)-beta-linkages in chitin and chitodextrins.</text>
        <dbReference type="EC" id="3.2.1.14"/>
    </reaction>
</comment>
<dbReference type="STRING" id="670.ACZ92_22095"/>
<dbReference type="EMBL" id="NIXT01001935">
    <property type="protein sequence ID" value="OXE30721.1"/>
    <property type="molecule type" value="Genomic_DNA"/>
</dbReference>
<dbReference type="SUPFAM" id="SSF51445">
    <property type="entry name" value="(Trans)glycosidases"/>
    <property type="match status" value="1"/>
</dbReference>
<dbReference type="PANTHER" id="PTHR11177:SF317">
    <property type="entry name" value="CHITINASE 12-RELATED"/>
    <property type="match status" value="1"/>
</dbReference>
<feature type="domain" description="GH18" evidence="7">
    <location>
        <begin position="1"/>
        <end position="126"/>
    </location>
</feature>
<keyword evidence="4 5" id="KW-0326">Glycosidase</keyword>
<dbReference type="GO" id="GO:0005975">
    <property type="term" value="P:carbohydrate metabolic process"/>
    <property type="evidence" value="ECO:0007669"/>
    <property type="project" value="InterPro"/>
</dbReference>
<comment type="caution">
    <text evidence="8">The sequence shown here is derived from an EMBL/GenBank/DDBJ whole genome shotgun (WGS) entry which is preliminary data.</text>
</comment>
<feature type="non-terminal residue" evidence="8">
    <location>
        <position position="1"/>
    </location>
</feature>
<evidence type="ECO:0000256" key="1">
    <source>
        <dbReference type="ARBA" id="ARBA00000822"/>
    </source>
</evidence>
<evidence type="ECO:0000256" key="5">
    <source>
        <dbReference type="RuleBase" id="RU000489"/>
    </source>
</evidence>
<dbReference type="PANTHER" id="PTHR11177">
    <property type="entry name" value="CHITINASE"/>
    <property type="match status" value="1"/>
</dbReference>
<evidence type="ECO:0000313" key="9">
    <source>
        <dbReference type="Proteomes" id="UP000214596"/>
    </source>
</evidence>
<evidence type="ECO:0000256" key="2">
    <source>
        <dbReference type="ARBA" id="ARBA00012729"/>
    </source>
</evidence>
<protein>
    <recommendedName>
        <fullName evidence="2">chitinase</fullName>
        <ecNumber evidence="2">3.2.1.14</ecNumber>
    </recommendedName>
</protein>
<dbReference type="AlphaFoldDB" id="A0A227J6H6"/>
<comment type="similarity">
    <text evidence="6">Belongs to the glycosyl hydrolase 18 family.</text>
</comment>
<dbReference type="Proteomes" id="UP000214596">
    <property type="component" value="Unassembled WGS sequence"/>
</dbReference>
<dbReference type="InterPro" id="IPR017853">
    <property type="entry name" value="GH"/>
</dbReference>
<dbReference type="InterPro" id="IPR001579">
    <property type="entry name" value="Glyco_hydro_18_chit_AS"/>
</dbReference>
<dbReference type="PROSITE" id="PS51910">
    <property type="entry name" value="GH18_2"/>
    <property type="match status" value="1"/>
</dbReference>
<evidence type="ECO:0000313" key="8">
    <source>
        <dbReference type="EMBL" id="OXE30721.1"/>
    </source>
</evidence>
<evidence type="ECO:0000256" key="4">
    <source>
        <dbReference type="ARBA" id="ARBA00023295"/>
    </source>
</evidence>
<evidence type="ECO:0000256" key="6">
    <source>
        <dbReference type="RuleBase" id="RU004453"/>
    </source>
</evidence>
<accession>A0A227J6H6</accession>
<organism evidence="8 9">
    <name type="scientific">Vibrio parahaemolyticus</name>
    <dbReference type="NCBI Taxonomy" id="670"/>
    <lineage>
        <taxon>Bacteria</taxon>
        <taxon>Pseudomonadati</taxon>
        <taxon>Pseudomonadota</taxon>
        <taxon>Gammaproteobacteria</taxon>
        <taxon>Vibrionales</taxon>
        <taxon>Vibrionaceae</taxon>
        <taxon>Vibrio</taxon>
    </lineage>
</organism>
<proteinExistence type="inferred from homology"/>
<dbReference type="EC" id="3.2.1.14" evidence="2"/>
<dbReference type="Gene3D" id="3.20.20.80">
    <property type="entry name" value="Glycosidases"/>
    <property type="match status" value="1"/>
</dbReference>
<evidence type="ECO:0000256" key="3">
    <source>
        <dbReference type="ARBA" id="ARBA00022801"/>
    </source>
</evidence>
<dbReference type="PROSITE" id="PS01095">
    <property type="entry name" value="GH18_1"/>
    <property type="match status" value="1"/>
</dbReference>